<reference evidence="4" key="1">
    <citation type="submission" date="2018-09" db="EMBL/GenBank/DDBJ databases">
        <authorList>
            <person name="Livingstone P.G."/>
            <person name="Whitworth D.E."/>
        </authorList>
    </citation>
    <scope>NUCLEOTIDE SEQUENCE [LARGE SCALE GENOMIC DNA]</scope>
    <source>
        <strain evidence="4">CA054A</strain>
    </source>
</reference>
<keyword evidence="4" id="KW-1185">Reference proteome</keyword>
<name>A0A3A8HSU8_9BACT</name>
<dbReference type="PANTHER" id="PTHR35585:SF1">
    <property type="entry name" value="HHE DOMAIN PROTEIN (AFU_ORTHOLOGUE AFUA_4G00730)"/>
    <property type="match status" value="1"/>
</dbReference>
<dbReference type="EMBL" id="RAVZ01000375">
    <property type="protein sequence ID" value="RKG74292.1"/>
    <property type="molecule type" value="Genomic_DNA"/>
</dbReference>
<dbReference type="OrthoDB" id="5383225at2"/>
<dbReference type="InterPro" id="IPR012312">
    <property type="entry name" value="Hemerythrin-like"/>
</dbReference>
<evidence type="ECO:0000313" key="3">
    <source>
        <dbReference type="EMBL" id="RKG74292.1"/>
    </source>
</evidence>
<dbReference type="Proteomes" id="UP000268094">
    <property type="component" value="Unassembled WGS sequence"/>
</dbReference>
<comment type="caution">
    <text evidence="3">The sequence shown here is derived from an EMBL/GenBank/DDBJ whole genome shotgun (WGS) entry which is preliminary data.</text>
</comment>
<evidence type="ECO:0000256" key="1">
    <source>
        <dbReference type="SAM" id="MobiDB-lite"/>
    </source>
</evidence>
<feature type="domain" description="Hemerythrin-like" evidence="2">
    <location>
        <begin position="2"/>
        <end position="117"/>
    </location>
</feature>
<gene>
    <name evidence="3" type="ORF">D7V88_35125</name>
</gene>
<dbReference type="Pfam" id="PF01814">
    <property type="entry name" value="Hemerythrin"/>
    <property type="match status" value="1"/>
</dbReference>
<evidence type="ECO:0000313" key="4">
    <source>
        <dbReference type="Proteomes" id="UP000268094"/>
    </source>
</evidence>
<proteinExistence type="predicted"/>
<feature type="compositionally biased region" description="Basic and acidic residues" evidence="1">
    <location>
        <begin position="137"/>
        <end position="153"/>
    </location>
</feature>
<dbReference type="AlphaFoldDB" id="A0A3A8HSU8"/>
<protein>
    <submittedName>
        <fullName evidence="3">Hemerythrin domain-containing protein</fullName>
    </submittedName>
</protein>
<dbReference type="Gene3D" id="1.20.120.520">
    <property type="entry name" value="nmb1532 protein domain like"/>
    <property type="match status" value="1"/>
</dbReference>
<evidence type="ECO:0000259" key="2">
    <source>
        <dbReference type="Pfam" id="PF01814"/>
    </source>
</evidence>
<organism evidence="3 4">
    <name type="scientific">Corallococcus terminator</name>
    <dbReference type="NCBI Taxonomy" id="2316733"/>
    <lineage>
        <taxon>Bacteria</taxon>
        <taxon>Pseudomonadati</taxon>
        <taxon>Myxococcota</taxon>
        <taxon>Myxococcia</taxon>
        <taxon>Myxococcales</taxon>
        <taxon>Cystobacterineae</taxon>
        <taxon>Myxococcaceae</taxon>
        <taxon>Corallococcus</taxon>
    </lineage>
</organism>
<feature type="region of interest" description="Disordered" evidence="1">
    <location>
        <begin position="125"/>
        <end position="153"/>
    </location>
</feature>
<dbReference type="PANTHER" id="PTHR35585">
    <property type="entry name" value="HHE DOMAIN PROTEIN (AFU_ORTHOLOGUE AFUA_4G00730)"/>
    <property type="match status" value="1"/>
</dbReference>
<dbReference type="RefSeq" id="WP_120544964.1">
    <property type="nucleotide sequence ID" value="NZ_RAVZ01000375.1"/>
</dbReference>
<accession>A0A3A8HSU8</accession>
<sequence length="153" mass="17478">MNIIDVLIQQHRDAEALFEAYRAAPDEEKPELCVRLAEALTLHSTIEERWVYPVARSVVEGPRIDFAVEEHGEMSQLISELLHARREPRRREATVRQLEAVAAHHMAEEEREVFPRLREMASEAFGPSSSEIVRTASDARREAMRRLDAPAAP</sequence>